<comment type="catalytic activity">
    <reaction evidence="7">
        <text>C-terminal L-cysteinyl-[HypE protein] + carbamoyl phosphate + ATP + H2O = C-terminal S-carboxamide-L-cysteinyl-[HypE protein] + AMP + phosphate + diphosphate + H(+)</text>
        <dbReference type="Rhea" id="RHEA:55636"/>
        <dbReference type="Rhea" id="RHEA-COMP:14247"/>
        <dbReference type="Rhea" id="RHEA-COMP:14392"/>
        <dbReference type="ChEBI" id="CHEBI:15377"/>
        <dbReference type="ChEBI" id="CHEBI:15378"/>
        <dbReference type="ChEBI" id="CHEBI:30616"/>
        <dbReference type="ChEBI" id="CHEBI:33019"/>
        <dbReference type="ChEBI" id="CHEBI:43474"/>
        <dbReference type="ChEBI" id="CHEBI:58228"/>
        <dbReference type="ChEBI" id="CHEBI:76913"/>
        <dbReference type="ChEBI" id="CHEBI:139126"/>
        <dbReference type="ChEBI" id="CHEBI:456215"/>
    </reaction>
</comment>
<dbReference type="SUPFAM" id="SSF55821">
    <property type="entry name" value="YrdC/RibB"/>
    <property type="match status" value="1"/>
</dbReference>
<feature type="domain" description="YrdC-like" evidence="11">
    <location>
        <begin position="198"/>
        <end position="393"/>
    </location>
</feature>
<dbReference type="SUPFAM" id="SSF54975">
    <property type="entry name" value="Acylphosphatase/BLUF domain-like"/>
    <property type="match status" value="1"/>
</dbReference>
<dbReference type="InterPro" id="IPR051060">
    <property type="entry name" value="Carbamoyltrans_HypF-like"/>
</dbReference>
<evidence type="ECO:0000313" key="12">
    <source>
        <dbReference type="EMBL" id="MFC5834516.1"/>
    </source>
</evidence>
<dbReference type="Pfam" id="PF17788">
    <property type="entry name" value="HypF_C"/>
    <property type="match status" value="1"/>
</dbReference>
<evidence type="ECO:0000256" key="4">
    <source>
        <dbReference type="ARBA" id="ARBA00022723"/>
    </source>
</evidence>
<gene>
    <name evidence="12" type="primary">hypF</name>
    <name evidence="12" type="ORF">ACFPZ3_62645</name>
</gene>
<dbReference type="Proteomes" id="UP001596058">
    <property type="component" value="Unassembled WGS sequence"/>
</dbReference>
<dbReference type="InterPro" id="IPR055128">
    <property type="entry name" value="HypF_C_2"/>
</dbReference>
<keyword evidence="4" id="KW-0479">Metal-binding</keyword>
<dbReference type="Gene3D" id="3.30.420.360">
    <property type="match status" value="1"/>
</dbReference>
<evidence type="ECO:0000259" key="11">
    <source>
        <dbReference type="PROSITE" id="PS51163"/>
    </source>
</evidence>
<dbReference type="InterPro" id="IPR001792">
    <property type="entry name" value="Acylphosphatase-like_dom"/>
</dbReference>
<dbReference type="Gene3D" id="3.30.110.120">
    <property type="match status" value="1"/>
</dbReference>
<feature type="active site" evidence="9">
    <location>
        <position position="21"/>
    </location>
</feature>
<comment type="similarity">
    <text evidence="2 8">Belongs to the carbamoyltransferase HypF family.</text>
</comment>
<comment type="caution">
    <text evidence="12">The sequence shown here is derived from an EMBL/GenBank/DDBJ whole genome shotgun (WGS) entry which is preliminary data.</text>
</comment>
<dbReference type="Pfam" id="PF01300">
    <property type="entry name" value="Sua5_yciO_yrdC"/>
    <property type="match status" value="1"/>
</dbReference>
<reference evidence="13" key="1">
    <citation type="journal article" date="2019" name="Int. J. Syst. Evol. Microbiol.">
        <title>The Global Catalogue of Microorganisms (GCM) 10K type strain sequencing project: providing services to taxonomists for standard genome sequencing and annotation.</title>
        <authorList>
            <consortium name="The Broad Institute Genomics Platform"/>
            <consortium name="The Broad Institute Genome Sequencing Center for Infectious Disease"/>
            <person name="Wu L."/>
            <person name="Ma J."/>
        </authorList>
    </citation>
    <scope>NUCLEOTIDE SEQUENCE [LARGE SCALE GENOMIC DNA]</scope>
    <source>
        <strain evidence="13">CCUG 53903</strain>
    </source>
</reference>
<dbReference type="InterPro" id="IPR041440">
    <property type="entry name" value="HypF_C"/>
</dbReference>
<keyword evidence="5" id="KW-0863">Zinc-finger</keyword>
<protein>
    <recommendedName>
        <fullName evidence="8">Carbamoyltransferase</fullName>
        <ecNumber evidence="8">6.2.-.-</ecNumber>
    </recommendedName>
</protein>
<dbReference type="Pfam" id="PF00708">
    <property type="entry name" value="Acylphosphatase"/>
    <property type="match status" value="1"/>
</dbReference>
<dbReference type="PROSITE" id="PS51163">
    <property type="entry name" value="YRDC"/>
    <property type="match status" value="1"/>
</dbReference>
<dbReference type="NCBIfam" id="TIGR00143">
    <property type="entry name" value="hypF"/>
    <property type="match status" value="1"/>
</dbReference>
<evidence type="ECO:0000256" key="6">
    <source>
        <dbReference type="ARBA" id="ARBA00022833"/>
    </source>
</evidence>
<evidence type="ECO:0000256" key="5">
    <source>
        <dbReference type="ARBA" id="ARBA00022771"/>
    </source>
</evidence>
<evidence type="ECO:0000256" key="8">
    <source>
        <dbReference type="PIRNR" id="PIRNR006256"/>
    </source>
</evidence>
<organism evidence="12 13">
    <name type="scientific">Nonomuraea insulae</name>
    <dbReference type="NCBI Taxonomy" id="1616787"/>
    <lineage>
        <taxon>Bacteria</taxon>
        <taxon>Bacillati</taxon>
        <taxon>Actinomycetota</taxon>
        <taxon>Actinomycetes</taxon>
        <taxon>Streptosporangiales</taxon>
        <taxon>Streptosporangiaceae</taxon>
        <taxon>Nonomuraea</taxon>
    </lineage>
</organism>
<dbReference type="InterPro" id="IPR006070">
    <property type="entry name" value="Sua5-like_dom"/>
</dbReference>
<keyword evidence="6" id="KW-0862">Zinc</keyword>
<evidence type="ECO:0000313" key="13">
    <source>
        <dbReference type="Proteomes" id="UP001596058"/>
    </source>
</evidence>
<dbReference type="GO" id="GO:0016874">
    <property type="term" value="F:ligase activity"/>
    <property type="evidence" value="ECO:0007669"/>
    <property type="project" value="UniProtKB-KW"/>
</dbReference>
<comment type="catalytic activity">
    <reaction evidence="9">
        <text>an acyl phosphate + H2O = a carboxylate + phosphate + H(+)</text>
        <dbReference type="Rhea" id="RHEA:14965"/>
        <dbReference type="ChEBI" id="CHEBI:15377"/>
        <dbReference type="ChEBI" id="CHEBI:15378"/>
        <dbReference type="ChEBI" id="CHEBI:29067"/>
        <dbReference type="ChEBI" id="CHEBI:43474"/>
        <dbReference type="ChEBI" id="CHEBI:59918"/>
        <dbReference type="EC" id="3.6.1.7"/>
    </reaction>
</comment>
<keyword evidence="13" id="KW-1185">Reference proteome</keyword>
<evidence type="ECO:0000256" key="3">
    <source>
        <dbReference type="ARBA" id="ARBA00022598"/>
    </source>
</evidence>
<dbReference type="PANTHER" id="PTHR42959:SF1">
    <property type="entry name" value="CARBAMOYLTRANSFERASE HYPF"/>
    <property type="match status" value="1"/>
</dbReference>
<dbReference type="EMBL" id="JBHSPA010000112">
    <property type="protein sequence ID" value="MFC5834516.1"/>
    <property type="molecule type" value="Genomic_DNA"/>
</dbReference>
<dbReference type="PANTHER" id="PTHR42959">
    <property type="entry name" value="CARBAMOYLTRANSFERASE"/>
    <property type="match status" value="1"/>
</dbReference>
<dbReference type="RefSeq" id="WP_379523928.1">
    <property type="nucleotide sequence ID" value="NZ_JBHSPA010000112.1"/>
</dbReference>
<dbReference type="InterPro" id="IPR017945">
    <property type="entry name" value="DHBP_synth_RibB-like_a/b_dom"/>
</dbReference>
<evidence type="ECO:0000256" key="2">
    <source>
        <dbReference type="ARBA" id="ARBA00008097"/>
    </source>
</evidence>
<evidence type="ECO:0000259" key="10">
    <source>
        <dbReference type="PROSITE" id="PS51160"/>
    </source>
</evidence>
<dbReference type="PROSITE" id="PS51160">
    <property type="entry name" value="ACYLPHOSPHATASE_3"/>
    <property type="match status" value="1"/>
</dbReference>
<proteinExistence type="inferred from homology"/>
<dbReference type="InterPro" id="IPR011125">
    <property type="entry name" value="Znf_HypF"/>
</dbReference>
<evidence type="ECO:0000256" key="7">
    <source>
        <dbReference type="ARBA" id="ARBA00048220"/>
    </source>
</evidence>
<dbReference type="InterPro" id="IPR036046">
    <property type="entry name" value="Acylphosphatase-like_dom_sf"/>
</dbReference>
<evidence type="ECO:0000256" key="9">
    <source>
        <dbReference type="PROSITE-ProRule" id="PRU00520"/>
    </source>
</evidence>
<sequence length="766" mass="80229">MGGRAQVGIRVEGVVQGVGFRPFVYALATRLGLAGHVGNDGRGVFVELAGGRTEIEEFLLRLESDAPPRAGIERITVTSGRSAAHSGGGFAIVASDDSGAPGTLVSPDLATCADCLAELRDPADRRYRYPFVNCVNCGPRLTIVRGTPYDRPRTTMAGFAMCGECAAEYHDPGDRRFHAQPTCCPACGPALSLAGAPGDALTGAVQVLLSGGVLAVKGIGGYHLAVLAGDENAVAELRRRKGREAKPFAVMVADLAQARRLCEVDAVAASLLTDAAAPIVLAPRRAGAAASESVVSEPAVSESVAPGQRCLGIMLPYTPLHHLLLAGTAAPIVLTSGNTSGEPIVHDDAEALARLGAIADAVLAHDRPIHLRADDSVARPFRGRPALLRRSRGHAPQPVRLAWEAPRQILGCGAELKNTFCLAKGRHAFVSPHIGDLADYATLRSYREGIEHFQSLFGVRPEVVAHDLHPEYLSTKHALELHGVELAGVQHHHAHIASCLADNGEHAQVIGVAFDGLGYGPDGTLWGGEFLLADLVSFERAGHLAPVPMPGGVTAIRQPWRMAAAYLDGIDGTEALAVARRNERWWGRVTALARSGGSGAPPTSSAGRLFDAVAALLGVRDTISYEGQAAIELEQLADLSERGAYHAAVSCGAGTLVIEGADLVRAATADLKEGVETAVVAARFHNGVRDLIVRCCLLLRERTGLSKVALSGGVFQNLLLAGRTVERLEEAGFLVLTHARVPANDGGISLGQVAVAAARDAQRSRG</sequence>
<dbReference type="Pfam" id="PF07503">
    <property type="entry name" value="zf-HYPF"/>
    <property type="match status" value="2"/>
</dbReference>
<accession>A0ABW1DBS8</accession>
<name>A0ABW1DBS8_9ACTN</name>
<keyword evidence="9" id="KW-0378">Hydrolase</keyword>
<evidence type="ECO:0000256" key="1">
    <source>
        <dbReference type="ARBA" id="ARBA00004711"/>
    </source>
</evidence>
<dbReference type="InterPro" id="IPR004421">
    <property type="entry name" value="Carbamoyltransferase_HypF"/>
</dbReference>
<feature type="active site" evidence="9">
    <location>
        <position position="39"/>
    </location>
</feature>
<dbReference type="Gene3D" id="3.30.420.40">
    <property type="match status" value="1"/>
</dbReference>
<dbReference type="PROSITE" id="PS00150">
    <property type="entry name" value="ACYLPHOSPHATASE_1"/>
    <property type="match status" value="1"/>
</dbReference>
<dbReference type="Pfam" id="PF22521">
    <property type="entry name" value="HypF_C_2"/>
    <property type="match status" value="1"/>
</dbReference>
<dbReference type="PIRSF" id="PIRSF006256">
    <property type="entry name" value="CMPcnvr_hdrg_mat"/>
    <property type="match status" value="1"/>
</dbReference>
<dbReference type="Gene3D" id="3.90.870.50">
    <property type="match status" value="1"/>
</dbReference>
<dbReference type="InterPro" id="IPR017968">
    <property type="entry name" value="Acylphosphatase_CS"/>
</dbReference>
<dbReference type="EC" id="6.2.-.-" evidence="8"/>
<comment type="pathway">
    <text evidence="1">Protein modification; [NiFe] hydrogenase maturation.</text>
</comment>
<feature type="domain" description="Acylphosphatase-like" evidence="10">
    <location>
        <begin position="6"/>
        <end position="94"/>
    </location>
</feature>
<keyword evidence="3 12" id="KW-0436">Ligase</keyword>